<protein>
    <submittedName>
        <fullName evidence="2">Uncharacterized protein</fullName>
    </submittedName>
</protein>
<organism evidence="2 4">
    <name type="scientific">Streptomyces venezuelae</name>
    <dbReference type="NCBI Taxonomy" id="54571"/>
    <lineage>
        <taxon>Bacteria</taxon>
        <taxon>Bacillati</taxon>
        <taxon>Actinomycetota</taxon>
        <taxon>Actinomycetes</taxon>
        <taxon>Kitasatosporales</taxon>
        <taxon>Streptomycetaceae</taxon>
        <taxon>Streptomyces</taxon>
    </lineage>
</organism>
<feature type="compositionally biased region" description="Pro residues" evidence="1">
    <location>
        <begin position="56"/>
        <end position="70"/>
    </location>
</feature>
<evidence type="ECO:0000313" key="3">
    <source>
        <dbReference type="EMBL" id="QES45651.1"/>
    </source>
</evidence>
<evidence type="ECO:0000313" key="2">
    <source>
        <dbReference type="EMBL" id="QES39693.1"/>
    </source>
</evidence>
<name>A0A5P2CAT8_STRVZ</name>
<dbReference type="Proteomes" id="UP000324015">
    <property type="component" value="Chromosome"/>
</dbReference>
<evidence type="ECO:0000256" key="1">
    <source>
        <dbReference type="SAM" id="MobiDB-lite"/>
    </source>
</evidence>
<accession>A0A5P2CAT8</accession>
<dbReference type="EMBL" id="CP029191">
    <property type="protein sequence ID" value="QES39693.1"/>
    <property type="molecule type" value="Genomic_DNA"/>
</dbReference>
<sequence length="158" mass="16712">MSPASARCWPAPRLPGGGCVFGAWFRAGALSGRGRGEGRAPRGGPGAARPARPSRPRPAPSPLSRPAPPCPVPPCPAPSLPVPPLPVPPRPVSSRFFLSCPWRGRVLGSGLLWVRWARPGGRAWGGGGWVRGWGCRRVGGWAGWVGWLRRGAGVARRW</sequence>
<dbReference type="EMBL" id="CP029191">
    <property type="protein sequence ID" value="QES45651.1"/>
    <property type="molecule type" value="Genomic_DNA"/>
</dbReference>
<proteinExistence type="predicted"/>
<dbReference type="AlphaFoldDB" id="A0A5P2CAT8"/>
<gene>
    <name evidence="2" type="ORF">DEJ49_00700</name>
    <name evidence="3" type="ORF">DEJ49_35855</name>
</gene>
<evidence type="ECO:0000313" key="4">
    <source>
        <dbReference type="Proteomes" id="UP000324015"/>
    </source>
</evidence>
<feature type="region of interest" description="Disordered" evidence="1">
    <location>
        <begin position="32"/>
        <end position="70"/>
    </location>
</feature>
<reference evidence="2 4" key="1">
    <citation type="submission" date="2018-05" db="EMBL/GenBank/DDBJ databases">
        <title>Streptomyces venezuelae.</title>
        <authorList>
            <person name="Kim W."/>
            <person name="Lee N."/>
            <person name="Cho B.-K."/>
        </authorList>
    </citation>
    <scope>NUCLEOTIDE SEQUENCE [LARGE SCALE GENOMIC DNA]</scope>
    <source>
        <strain evidence="2 4">ATCC 14585</strain>
    </source>
</reference>